<dbReference type="GO" id="GO:0016747">
    <property type="term" value="F:acyltransferase activity, transferring groups other than amino-acyl groups"/>
    <property type="evidence" value="ECO:0007669"/>
    <property type="project" value="InterPro"/>
</dbReference>
<gene>
    <name evidence="2" type="ORF">CSP5_0839</name>
</gene>
<dbReference type="AlphaFoldDB" id="A0A1N5UAF3"/>
<dbReference type="InterPro" id="IPR016181">
    <property type="entry name" value="Acyl_CoA_acyltransferase"/>
</dbReference>
<protein>
    <submittedName>
        <fullName evidence="2">GNAT family N-acetyltransferase</fullName>
    </submittedName>
</protein>
<sequence>MEKVNNVKLDWNLILSSQKKVFRDKFRDLNADEVYAPVIDMLNKNRIPSRVILSNGRICAYGYIMPPQGIDDRLICSMGFVNKDESYIKKGIDIVNWFLEMASKESRLLIIDGIFNGEEFFTKIEELEFTRAYRIKLIGNLDTILERIKKVYESIKTGENNFIELQNDEISMDEVAIAQTDAYGGTPDEFLLIQKNHNNITPKIINSGYYGKILFTPSKTLHNGEIVGSVQVSDGSFEFFRINTPLLVDLFISKKYQGRGYGSYLLYQSCKRLKTLGYKDIQLWVNVDSPSFKFYKDSGFEEEGEDDLMYYRDFR</sequence>
<dbReference type="PROSITE" id="PS51186">
    <property type="entry name" value="GNAT"/>
    <property type="match status" value="1"/>
</dbReference>
<dbReference type="RefSeq" id="WP_148689690.1">
    <property type="nucleotide sequence ID" value="NZ_LT671858.1"/>
</dbReference>
<evidence type="ECO:0000313" key="2">
    <source>
        <dbReference type="EMBL" id="SIM56849.1"/>
    </source>
</evidence>
<dbReference type="GeneID" id="41588113"/>
<dbReference type="CDD" id="cd04301">
    <property type="entry name" value="NAT_SF"/>
    <property type="match status" value="1"/>
</dbReference>
<dbReference type="InterPro" id="IPR000182">
    <property type="entry name" value="GNAT_dom"/>
</dbReference>
<dbReference type="Proteomes" id="UP000195607">
    <property type="component" value="Chromosome I"/>
</dbReference>
<dbReference type="Pfam" id="PF00583">
    <property type="entry name" value="Acetyltransf_1"/>
    <property type="match status" value="1"/>
</dbReference>
<feature type="domain" description="N-acetyltransferase" evidence="1">
    <location>
        <begin position="163"/>
        <end position="315"/>
    </location>
</feature>
<dbReference type="SUPFAM" id="SSF55729">
    <property type="entry name" value="Acyl-CoA N-acyltransferases (Nat)"/>
    <property type="match status" value="1"/>
</dbReference>
<organism evidence="2 3">
    <name type="scientific">Cuniculiplasma divulgatum</name>
    <dbReference type="NCBI Taxonomy" id="1673428"/>
    <lineage>
        <taxon>Archaea</taxon>
        <taxon>Methanobacteriati</taxon>
        <taxon>Thermoplasmatota</taxon>
        <taxon>Thermoplasmata</taxon>
        <taxon>Thermoplasmatales</taxon>
        <taxon>Cuniculiplasmataceae</taxon>
        <taxon>Cuniculiplasma</taxon>
    </lineage>
</organism>
<name>A0A1N5UAF3_9ARCH</name>
<evidence type="ECO:0000313" key="3">
    <source>
        <dbReference type="Proteomes" id="UP000195607"/>
    </source>
</evidence>
<evidence type="ECO:0000259" key="1">
    <source>
        <dbReference type="PROSITE" id="PS51186"/>
    </source>
</evidence>
<accession>A0A1N5UAF3</accession>
<proteinExistence type="predicted"/>
<keyword evidence="2" id="KW-0808">Transferase</keyword>
<reference evidence="2 3" key="1">
    <citation type="submission" date="2016-04" db="EMBL/GenBank/DDBJ databases">
        <authorList>
            <person name="Evans L.H."/>
            <person name="Alamgir A."/>
            <person name="Owens N."/>
            <person name="Weber N.D."/>
            <person name="Virtaneva K."/>
            <person name="Barbian K."/>
            <person name="Babar A."/>
            <person name="Rosenke K."/>
        </authorList>
    </citation>
    <scope>NUCLEOTIDE SEQUENCE [LARGE SCALE GENOMIC DNA]</scope>
    <source>
        <strain evidence="3">S5(T) (JCM 30642 \VKM B-2941)</strain>
    </source>
</reference>
<dbReference type="Gene3D" id="3.40.630.30">
    <property type="match status" value="1"/>
</dbReference>
<dbReference type="EMBL" id="LT671858">
    <property type="protein sequence ID" value="SIM56849.1"/>
    <property type="molecule type" value="Genomic_DNA"/>
</dbReference>